<dbReference type="EMBL" id="UOEN01000476">
    <property type="protein sequence ID" value="VAW19483.1"/>
    <property type="molecule type" value="Genomic_DNA"/>
</dbReference>
<evidence type="ECO:0000313" key="1">
    <source>
        <dbReference type="EMBL" id="VAW19483.1"/>
    </source>
</evidence>
<organism evidence="1">
    <name type="scientific">hydrothermal vent metagenome</name>
    <dbReference type="NCBI Taxonomy" id="652676"/>
    <lineage>
        <taxon>unclassified sequences</taxon>
        <taxon>metagenomes</taxon>
        <taxon>ecological metagenomes</taxon>
    </lineage>
</organism>
<proteinExistence type="predicted"/>
<dbReference type="AlphaFoldDB" id="A0A3B0TTG2"/>
<gene>
    <name evidence="1" type="ORF">MNBD_BACTEROID05-171</name>
</gene>
<feature type="non-terminal residue" evidence="1">
    <location>
        <position position="67"/>
    </location>
</feature>
<sequence length="67" mass="7656">MKQNIKRLIIVLLFGGLVSIANAREVRVIIDDWNIGYPPNNEVSIIIHDIEEVGLSIKMVFWRGKLP</sequence>
<name>A0A3B0TTG2_9ZZZZ</name>
<protein>
    <submittedName>
        <fullName evidence="1">Uncharacterized protein</fullName>
    </submittedName>
</protein>
<accession>A0A3B0TTG2</accession>
<reference evidence="1" key="1">
    <citation type="submission" date="2018-06" db="EMBL/GenBank/DDBJ databases">
        <authorList>
            <person name="Zhirakovskaya E."/>
        </authorList>
    </citation>
    <scope>NUCLEOTIDE SEQUENCE</scope>
</reference>